<dbReference type="PANTHER" id="PTHR43611:SF3">
    <property type="entry name" value="FLAVIN MONONUCLEOTIDE HYDROLASE 1, CHLOROPLATIC"/>
    <property type="match status" value="1"/>
</dbReference>
<gene>
    <name evidence="1" type="ORF">DFQ10_11064</name>
</gene>
<dbReference type="InterPro" id="IPR023198">
    <property type="entry name" value="PGP-like_dom2"/>
</dbReference>
<dbReference type="Pfam" id="PF00702">
    <property type="entry name" value="Hydrolase"/>
    <property type="match status" value="1"/>
</dbReference>
<dbReference type="NCBIfam" id="TIGR01509">
    <property type="entry name" value="HAD-SF-IA-v3"/>
    <property type="match status" value="1"/>
</dbReference>
<evidence type="ECO:0000313" key="1">
    <source>
        <dbReference type="EMBL" id="RED38558.1"/>
    </source>
</evidence>
<dbReference type="Gene3D" id="1.10.150.240">
    <property type="entry name" value="Putative phosphatase, domain 2"/>
    <property type="match status" value="1"/>
</dbReference>
<dbReference type="OrthoDB" id="9797415at2"/>
<comment type="caution">
    <text evidence="1">The sequence shown here is derived from an EMBL/GenBank/DDBJ whole genome shotgun (WGS) entry which is preliminary data.</text>
</comment>
<dbReference type="SFLD" id="SFLDG01129">
    <property type="entry name" value="C1.5:_HAD__Beta-PGM__Phosphata"/>
    <property type="match status" value="1"/>
</dbReference>
<dbReference type="EMBL" id="QRDV01000010">
    <property type="protein sequence ID" value="RED38558.1"/>
    <property type="molecule type" value="Genomic_DNA"/>
</dbReference>
<dbReference type="InterPro" id="IPR023214">
    <property type="entry name" value="HAD_sf"/>
</dbReference>
<dbReference type="InterPro" id="IPR036412">
    <property type="entry name" value="HAD-like_sf"/>
</dbReference>
<dbReference type="PANTHER" id="PTHR43611">
    <property type="entry name" value="ALPHA-D-GLUCOSE 1-PHOSPHATE PHOSPHATASE"/>
    <property type="match status" value="1"/>
</dbReference>
<dbReference type="Proteomes" id="UP000256980">
    <property type="component" value="Unassembled WGS sequence"/>
</dbReference>
<name>A0A3D9GRC8_9FLAO</name>
<dbReference type="AlphaFoldDB" id="A0A3D9GRC8"/>
<dbReference type="SFLD" id="SFLDS00003">
    <property type="entry name" value="Haloacid_Dehalogenase"/>
    <property type="match status" value="1"/>
</dbReference>
<evidence type="ECO:0000313" key="2">
    <source>
        <dbReference type="Proteomes" id="UP000256980"/>
    </source>
</evidence>
<dbReference type="PRINTS" id="PR00413">
    <property type="entry name" value="HADHALOGNASE"/>
</dbReference>
<reference evidence="1 2" key="1">
    <citation type="submission" date="2018-07" db="EMBL/GenBank/DDBJ databases">
        <title>Genomic Encyclopedia of Type Strains, Phase III (KMG-III): the genomes of soil and plant-associated and newly described type strains.</title>
        <authorList>
            <person name="Whitman W."/>
        </authorList>
    </citation>
    <scope>NUCLEOTIDE SEQUENCE [LARGE SCALE GENOMIC DNA]</scope>
    <source>
        <strain evidence="1 2">CECT 7946</strain>
    </source>
</reference>
<protein>
    <submittedName>
        <fullName evidence="1">Putative hydrolase of the HAD superfamily</fullName>
    </submittedName>
</protein>
<dbReference type="RefSeq" id="WP_115818705.1">
    <property type="nucleotide sequence ID" value="NZ_QRDV01000010.1"/>
</dbReference>
<accession>A0A3D9GRC8</accession>
<dbReference type="CDD" id="cd02603">
    <property type="entry name" value="HAD_sEH-N_like"/>
    <property type="match status" value="1"/>
</dbReference>
<dbReference type="Gene3D" id="3.40.50.1000">
    <property type="entry name" value="HAD superfamily/HAD-like"/>
    <property type="match status" value="1"/>
</dbReference>
<keyword evidence="1" id="KW-0378">Hydrolase</keyword>
<organism evidence="1 2">
    <name type="scientific">Winogradskyella eximia</name>
    <dbReference type="NCBI Taxonomy" id="262006"/>
    <lineage>
        <taxon>Bacteria</taxon>
        <taxon>Pseudomonadati</taxon>
        <taxon>Bacteroidota</taxon>
        <taxon>Flavobacteriia</taxon>
        <taxon>Flavobacteriales</taxon>
        <taxon>Flavobacteriaceae</taxon>
        <taxon>Winogradskyella</taxon>
    </lineage>
</organism>
<proteinExistence type="predicted"/>
<dbReference type="InterPro" id="IPR006439">
    <property type="entry name" value="HAD-SF_hydro_IA"/>
</dbReference>
<dbReference type="GO" id="GO:0016787">
    <property type="term" value="F:hydrolase activity"/>
    <property type="evidence" value="ECO:0007669"/>
    <property type="project" value="UniProtKB-KW"/>
</dbReference>
<keyword evidence="2" id="KW-1185">Reference proteome</keyword>
<dbReference type="SUPFAM" id="SSF56784">
    <property type="entry name" value="HAD-like"/>
    <property type="match status" value="1"/>
</dbReference>
<sequence length="205" mass="24054">MQKIKTLIFDFGDVFINLDKPGAMQHALDLFNLKTFDADMIETNTLYEVGKISTSEFIAFYKSKFPNVSETKLINAWNCIIKDFPEHRLEFIKNLANQKEYKLILLSNTNDMHIDFIKENVSFYEEFKACFDVFYLSQEIHYRKPNADIFEFVLKENNLNANECLFVDDTKDNTDTAAGMGFHTWNIDETKEDVVTLFETKKELF</sequence>